<keyword evidence="1" id="KW-0812">Transmembrane</keyword>
<sequence>MGLLLCLWERLTSAYPYSLILSCEISALHSKFYPSLTSFRFLLFLSLLTFSAFSTGFPSCSHHSHHIIIYYIIHLGCCLILISSIKISSFWVFLGVISINFWGLIFFFFLFSVITMAVVTMAVVMMATDFSGPLSIFFIRIGM</sequence>
<keyword evidence="1" id="KW-1133">Transmembrane helix</keyword>
<keyword evidence="1" id="KW-0472">Membrane</keyword>
<organism evidence="2 3">
    <name type="scientific">Saponaria officinalis</name>
    <name type="common">Common soapwort</name>
    <name type="synonym">Lychnis saponaria</name>
    <dbReference type="NCBI Taxonomy" id="3572"/>
    <lineage>
        <taxon>Eukaryota</taxon>
        <taxon>Viridiplantae</taxon>
        <taxon>Streptophyta</taxon>
        <taxon>Embryophyta</taxon>
        <taxon>Tracheophyta</taxon>
        <taxon>Spermatophyta</taxon>
        <taxon>Magnoliopsida</taxon>
        <taxon>eudicotyledons</taxon>
        <taxon>Gunneridae</taxon>
        <taxon>Pentapetalae</taxon>
        <taxon>Caryophyllales</taxon>
        <taxon>Caryophyllaceae</taxon>
        <taxon>Caryophylleae</taxon>
        <taxon>Saponaria</taxon>
    </lineage>
</organism>
<keyword evidence="3" id="KW-1185">Reference proteome</keyword>
<name>A0AAW1J5I2_SAPOF</name>
<dbReference type="Proteomes" id="UP001443914">
    <property type="component" value="Unassembled WGS sequence"/>
</dbReference>
<evidence type="ECO:0000313" key="3">
    <source>
        <dbReference type="Proteomes" id="UP001443914"/>
    </source>
</evidence>
<dbReference type="AlphaFoldDB" id="A0AAW1J5I2"/>
<evidence type="ECO:0008006" key="4">
    <source>
        <dbReference type="Google" id="ProtNLM"/>
    </source>
</evidence>
<evidence type="ECO:0000313" key="2">
    <source>
        <dbReference type="EMBL" id="KAK9697586.1"/>
    </source>
</evidence>
<comment type="caution">
    <text evidence="2">The sequence shown here is derived from an EMBL/GenBank/DDBJ whole genome shotgun (WGS) entry which is preliminary data.</text>
</comment>
<protein>
    <recommendedName>
        <fullName evidence="4">NADH dehydrogenase subunit 6</fullName>
    </recommendedName>
</protein>
<feature type="transmembrane region" description="Helical" evidence="1">
    <location>
        <begin position="99"/>
        <end position="124"/>
    </location>
</feature>
<feature type="transmembrane region" description="Helical" evidence="1">
    <location>
        <begin position="69"/>
        <end position="93"/>
    </location>
</feature>
<gene>
    <name evidence="2" type="ORF">RND81_08G047000</name>
</gene>
<accession>A0AAW1J5I2</accession>
<feature type="transmembrane region" description="Helical" evidence="1">
    <location>
        <begin position="38"/>
        <end position="57"/>
    </location>
</feature>
<evidence type="ECO:0000256" key="1">
    <source>
        <dbReference type="SAM" id="Phobius"/>
    </source>
</evidence>
<reference evidence="2" key="1">
    <citation type="submission" date="2024-03" db="EMBL/GenBank/DDBJ databases">
        <title>WGS assembly of Saponaria officinalis var. Norfolk2.</title>
        <authorList>
            <person name="Jenkins J."/>
            <person name="Shu S."/>
            <person name="Grimwood J."/>
            <person name="Barry K."/>
            <person name="Goodstein D."/>
            <person name="Schmutz J."/>
            <person name="Leebens-Mack J."/>
            <person name="Osbourn A."/>
        </authorList>
    </citation>
    <scope>NUCLEOTIDE SEQUENCE [LARGE SCALE GENOMIC DNA]</scope>
    <source>
        <strain evidence="2">JIC</strain>
    </source>
</reference>
<proteinExistence type="predicted"/>
<dbReference type="EMBL" id="JBDFQZ010000008">
    <property type="protein sequence ID" value="KAK9697586.1"/>
    <property type="molecule type" value="Genomic_DNA"/>
</dbReference>